<dbReference type="RefSeq" id="WP_370905105.1">
    <property type="nucleotide sequence ID" value="NZ_JBGJLR010000003.1"/>
</dbReference>
<evidence type="ECO:0000313" key="4">
    <source>
        <dbReference type="Proteomes" id="UP001567350"/>
    </source>
</evidence>
<gene>
    <name evidence="3" type="ORF">ACBP88_04865</name>
</gene>
<comment type="caution">
    <text evidence="3">The sequence shown here is derived from an EMBL/GenBank/DDBJ whole genome shotgun (WGS) entry which is preliminary data.</text>
</comment>
<evidence type="ECO:0000259" key="2">
    <source>
        <dbReference type="Pfam" id="PF13387"/>
    </source>
</evidence>
<keyword evidence="1" id="KW-0812">Transmembrane</keyword>
<keyword evidence="1" id="KW-1133">Transmembrane helix</keyword>
<accession>A0ABV4IAM8</accession>
<dbReference type="Pfam" id="PF13387">
    <property type="entry name" value="Lnb_N"/>
    <property type="match status" value="1"/>
</dbReference>
<feature type="transmembrane region" description="Helical" evidence="1">
    <location>
        <begin position="52"/>
        <end position="71"/>
    </location>
</feature>
<protein>
    <submittedName>
        <fullName evidence="3">DUF4105 domain-containing protein</fullName>
    </submittedName>
</protein>
<dbReference type="Proteomes" id="UP001567350">
    <property type="component" value="Unassembled WGS sequence"/>
</dbReference>
<organism evidence="3 4">
    <name type="scientific">Comamonas jiangduensis</name>
    <dbReference type="NCBI Taxonomy" id="1194168"/>
    <lineage>
        <taxon>Bacteria</taxon>
        <taxon>Pseudomonadati</taxon>
        <taxon>Pseudomonadota</taxon>
        <taxon>Betaproteobacteria</taxon>
        <taxon>Burkholderiales</taxon>
        <taxon>Comamonadaceae</taxon>
        <taxon>Comamonas</taxon>
    </lineage>
</organism>
<evidence type="ECO:0000313" key="3">
    <source>
        <dbReference type="EMBL" id="MEZ2738802.1"/>
    </source>
</evidence>
<keyword evidence="1" id="KW-0472">Membrane</keyword>
<reference evidence="3 4" key="1">
    <citation type="submission" date="2024-08" db="EMBL/GenBank/DDBJ databases">
        <authorList>
            <person name="Feng Z."/>
            <person name="Ronholm J."/>
        </authorList>
    </citation>
    <scope>NUCLEOTIDE SEQUENCE [LARGE SCALE GENOMIC DNA]</scope>
    <source>
        <strain evidence="3 4">4-AB0-8</strain>
    </source>
</reference>
<evidence type="ECO:0000256" key="1">
    <source>
        <dbReference type="SAM" id="Phobius"/>
    </source>
</evidence>
<sequence>MSRMPRNHLMPVSSKWQTWCMAGAWLLVTALGLLCAAWGCMALLAQAPQRYNIAAALALVWGFAWLILFGYGALQRRVLPILAGGLALMLGLLIWWGTIDPQSDREWAADVARLVAIESDKHQPDVVHLRNVRNFTWRSDSDFTPRWEDRSYDLSKLSSVDVALSYWMGPAIAHTLVSFGFTDGQHVVFSIEIRKQQHEQFDALAGFFKQYEMALVAADERDILSVRTNVRGEQVHLYQVNMTQDSMRDLFMAYARQASQLAFAPRFYNTLTANCTTIVWQLARRIGQALPTDWRLLASGYLPEYLRDVGGLASMQPLELLRAQGNITQRAQTWQAPAHDTDAERSADFSRHIRQGM</sequence>
<proteinExistence type="predicted"/>
<feature type="domain" description="Lnb N-terminal periplasmic" evidence="2">
    <location>
        <begin position="144"/>
        <end position="300"/>
    </location>
</feature>
<dbReference type="EMBL" id="JBGJLR010000003">
    <property type="protein sequence ID" value="MEZ2738802.1"/>
    <property type="molecule type" value="Genomic_DNA"/>
</dbReference>
<dbReference type="InterPro" id="IPR025178">
    <property type="entry name" value="Lnb_N"/>
</dbReference>
<feature type="transmembrane region" description="Helical" evidence="1">
    <location>
        <begin position="78"/>
        <end position="96"/>
    </location>
</feature>
<keyword evidence="4" id="KW-1185">Reference proteome</keyword>
<name>A0ABV4IAM8_9BURK</name>